<dbReference type="Proteomes" id="UP000031937">
    <property type="component" value="Unassembled WGS sequence"/>
</dbReference>
<organism evidence="4 7">
    <name type="scientific">Sanguibacteroides justesenii</name>
    <dbReference type="NCBI Taxonomy" id="1547597"/>
    <lineage>
        <taxon>Bacteria</taxon>
        <taxon>Pseudomonadati</taxon>
        <taxon>Bacteroidota</taxon>
        <taxon>Bacteroidia</taxon>
        <taxon>Bacteroidales</taxon>
        <taxon>Porphyromonadaceae</taxon>
        <taxon>Sanguibacteroides</taxon>
    </lineage>
</organism>
<evidence type="ECO:0000256" key="1">
    <source>
        <dbReference type="ARBA" id="ARBA00022679"/>
    </source>
</evidence>
<dbReference type="Pfam" id="PF01171">
    <property type="entry name" value="ATP_bind_3"/>
    <property type="match status" value="1"/>
</dbReference>
<feature type="binding site" evidence="2">
    <location>
        <begin position="38"/>
        <end position="40"/>
    </location>
    <ligand>
        <name>ATP</name>
        <dbReference type="ChEBI" id="CHEBI:30616"/>
    </ligand>
</feature>
<dbReference type="Gene3D" id="3.40.50.620">
    <property type="entry name" value="HUPs"/>
    <property type="match status" value="1"/>
</dbReference>
<evidence type="ECO:0000313" key="6">
    <source>
        <dbReference type="Proteomes" id="UP000031937"/>
    </source>
</evidence>
<comment type="caution">
    <text evidence="4">The sequence shown here is derived from an EMBL/GenBank/DDBJ whole genome shotgun (WGS) entry which is preliminary data.</text>
</comment>
<keyword evidence="1" id="KW-0808">Transferase</keyword>
<dbReference type="PIRSF" id="PIRSF004976">
    <property type="entry name" value="ATPase_YdaO"/>
    <property type="match status" value="1"/>
</dbReference>
<dbReference type="AlphaFoldDB" id="A0A0C3M8X7"/>
<feature type="binding site" evidence="2">
    <location>
        <position position="144"/>
    </location>
    <ligand>
        <name>ATP</name>
        <dbReference type="ChEBI" id="CHEBI:30616"/>
    </ligand>
</feature>
<dbReference type="CDD" id="cd24138">
    <property type="entry name" value="TtcA-like"/>
    <property type="match status" value="1"/>
</dbReference>
<dbReference type="RefSeq" id="WP_041502745.1">
    <property type="nucleotide sequence ID" value="NZ_JPIT01000016.1"/>
</dbReference>
<dbReference type="InterPro" id="IPR035107">
    <property type="entry name" value="tRNA_thiolation_TtcA_Ctu1"/>
</dbReference>
<dbReference type="EMBL" id="JPIT01000016">
    <property type="protein sequence ID" value="KIO46120.1"/>
    <property type="molecule type" value="Genomic_DNA"/>
</dbReference>
<feature type="binding site" evidence="2">
    <location>
        <position position="70"/>
    </location>
    <ligand>
        <name>ATP</name>
        <dbReference type="ChEBI" id="CHEBI:30616"/>
    </ligand>
</feature>
<dbReference type="GO" id="GO:0008033">
    <property type="term" value="P:tRNA processing"/>
    <property type="evidence" value="ECO:0007669"/>
    <property type="project" value="InterPro"/>
</dbReference>
<dbReference type="PANTHER" id="PTHR43686:SF1">
    <property type="entry name" value="AMINOTRAN_5 DOMAIN-CONTAINING PROTEIN"/>
    <property type="match status" value="1"/>
</dbReference>
<reference evidence="4 7" key="1">
    <citation type="submission" date="2014-07" db="EMBL/GenBank/DDBJ databases">
        <title>Porphyromonadaceae bacterium OUH 308042 = ATCC BAA-2681 = DSM 28342 draft genome.</title>
        <authorList>
            <person name="Sydenham T.V."/>
            <person name="Hasman H."/>
            <person name="Justensen U.S."/>
        </authorList>
    </citation>
    <scope>NUCLEOTIDE SEQUENCE [LARGE SCALE GENOMIC DNA]</scope>
    <source>
        <strain evidence="4 7">OUH 308042</strain>
    </source>
</reference>
<proteinExistence type="predicted"/>
<dbReference type="GO" id="GO:0016740">
    <property type="term" value="F:transferase activity"/>
    <property type="evidence" value="ECO:0007669"/>
    <property type="project" value="UniProtKB-KW"/>
</dbReference>
<feature type="binding site" evidence="2">
    <location>
        <position position="44"/>
    </location>
    <ligand>
        <name>ATP</name>
        <dbReference type="ChEBI" id="CHEBI:30616"/>
    </ligand>
</feature>
<feature type="domain" description="tRNA(Ile)-lysidine/2-thiocytidine synthase N-terminal" evidence="3">
    <location>
        <begin position="35"/>
        <end position="195"/>
    </location>
</feature>
<dbReference type="InterPro" id="IPR014729">
    <property type="entry name" value="Rossmann-like_a/b/a_fold"/>
</dbReference>
<evidence type="ECO:0000313" key="4">
    <source>
        <dbReference type="EMBL" id="KIO42868.1"/>
    </source>
</evidence>
<dbReference type="SUPFAM" id="SSF52402">
    <property type="entry name" value="Adenine nucleotide alpha hydrolases-like"/>
    <property type="match status" value="1"/>
</dbReference>
<evidence type="ECO:0000259" key="3">
    <source>
        <dbReference type="Pfam" id="PF01171"/>
    </source>
</evidence>
<dbReference type="InterPro" id="IPR011063">
    <property type="entry name" value="TilS/TtcA_N"/>
</dbReference>
<dbReference type="EMBL" id="JPIU01000049">
    <property type="protein sequence ID" value="KIO42868.1"/>
    <property type="molecule type" value="Genomic_DNA"/>
</dbReference>
<keyword evidence="2" id="KW-0067">ATP-binding</keyword>
<name>A0A0C3M8X7_9PORP</name>
<evidence type="ECO:0000256" key="2">
    <source>
        <dbReference type="PIRSR" id="PIRSR004976-51"/>
    </source>
</evidence>
<evidence type="ECO:0000313" key="5">
    <source>
        <dbReference type="EMBL" id="KIO46120.1"/>
    </source>
</evidence>
<dbReference type="PANTHER" id="PTHR43686">
    <property type="entry name" value="SULFURTRANSFERASE-RELATED"/>
    <property type="match status" value="1"/>
</dbReference>
<protein>
    <submittedName>
        <fullName evidence="4">Potassium ABC transporter ATPase</fullName>
    </submittedName>
</protein>
<keyword evidence="2" id="KW-0547">Nucleotide-binding</keyword>
<gene>
    <name evidence="4" type="ORF">BA92_13465</name>
    <name evidence="5" type="ORF">IE90_04770</name>
</gene>
<dbReference type="Proteomes" id="UP000031980">
    <property type="component" value="Unassembled WGS sequence"/>
</dbReference>
<evidence type="ECO:0000313" key="7">
    <source>
        <dbReference type="Proteomes" id="UP000031980"/>
    </source>
</evidence>
<keyword evidence="7" id="KW-1185">Reference proteome</keyword>
<accession>A0A0C3M8X7</accession>
<reference evidence="5 6" key="2">
    <citation type="submission" date="2014-07" db="EMBL/GenBank/DDBJ databases">
        <title>Porphyromonadaceae bacterium OUH 334697 = ATCC BAA-2682 = DSM 28341 draft genome.</title>
        <authorList>
            <person name="Sydenham T.V."/>
            <person name="Hasman H."/>
            <person name="Justesen U.S."/>
        </authorList>
    </citation>
    <scope>NUCLEOTIDE SEQUENCE [LARGE SCALE GENOMIC DNA]</scope>
    <source>
        <strain evidence="5 6">OUH 334697</strain>
    </source>
</reference>
<sequence>MVTEEKQDKVFMRDFFRKVGKAIYDYDLIADEDRILVGVSGGKDSLALLEVLALRAKDPKQHYTVVAAHIDVENVEYEVDSEYLRSFCERLGVAYIHRTIRVDMEQNPKKPACFVCSWHRRKMLFDIAKEQHCGKLALGHHRDDAVESLLMSMIFNGTISSMPARLEMFGHTFMIIRPLIYLGNAETLKYATLRQFKQQKKYCPFEKATNRDAVGKIINQLETLSPHVRNNLFAAMRNIQTEYLP</sequence>
<dbReference type="OrthoDB" id="9807403at2"/>
<dbReference type="GO" id="GO:0005524">
    <property type="term" value="F:ATP binding"/>
    <property type="evidence" value="ECO:0007669"/>
    <property type="project" value="UniProtKB-KW"/>
</dbReference>
<feature type="binding site" evidence="2">
    <location>
        <position position="139"/>
    </location>
    <ligand>
        <name>ATP</name>
        <dbReference type="ChEBI" id="CHEBI:30616"/>
    </ligand>
</feature>